<dbReference type="OrthoDB" id="9775224at2"/>
<sequence>MPRLQDLEPAPKLEHAEYKQLLRQWQHDLLSLQQTALRAGARMIVNIEGMDAAGKGGAIRRMVARLDPRGYKVYRIGAPEPWEDERHYLYRFWTRLPRPGELVIFDRSWYGRVLVERVEGFASKEEWQRAYREINEFERMLVDDGVILKSLWFHINPDEQLRRFESRLADPFKAWKMTDEDWRNRSRWDDYIQAAEDMFEQTDTNHGPWSIINANEKRYARLAAIRAVTNALVEAADPDQRPARLHMPEF</sequence>
<keyword evidence="6" id="KW-1185">Reference proteome</keyword>
<accession>A0A3E1K6P0</accession>
<dbReference type="PANTHER" id="PTHR34383:SF3">
    <property type="entry name" value="POLYPHOSPHATE:AMP PHOSPHOTRANSFERASE"/>
    <property type="match status" value="1"/>
</dbReference>
<dbReference type="RefSeq" id="WP_116651224.1">
    <property type="nucleotide sequence ID" value="NZ_QUZK01000042.1"/>
</dbReference>
<dbReference type="SUPFAM" id="SSF52540">
    <property type="entry name" value="P-loop containing nucleoside triphosphate hydrolases"/>
    <property type="match status" value="1"/>
</dbReference>
<evidence type="ECO:0000256" key="3">
    <source>
        <dbReference type="ARBA" id="ARBA00022777"/>
    </source>
</evidence>
<reference evidence="5 6" key="1">
    <citation type="submission" date="2018-08" db="EMBL/GenBank/DDBJ databases">
        <title>Wenzhouxiangella salilacus sp. nov., a novel bacterium isolated from a saline lake in Xinjiang Province, China.</title>
        <authorList>
            <person name="Han S."/>
        </authorList>
    </citation>
    <scope>NUCLEOTIDE SEQUENCE [LARGE SCALE GENOMIC DNA]</scope>
    <source>
        <strain evidence="5 6">XDB06</strain>
    </source>
</reference>
<dbReference type="Proteomes" id="UP000260351">
    <property type="component" value="Unassembled WGS sequence"/>
</dbReference>
<dbReference type="Gene3D" id="3.40.50.300">
    <property type="entry name" value="P-loop containing nucleotide triphosphate hydrolases"/>
    <property type="match status" value="1"/>
</dbReference>
<evidence type="ECO:0000313" key="6">
    <source>
        <dbReference type="Proteomes" id="UP000260351"/>
    </source>
</evidence>
<dbReference type="PIRSF" id="PIRSF028756">
    <property type="entry name" value="PPK2_prd"/>
    <property type="match status" value="1"/>
</dbReference>
<organism evidence="5 6">
    <name type="scientific">Wenzhouxiangella sediminis</name>
    <dbReference type="NCBI Taxonomy" id="1792836"/>
    <lineage>
        <taxon>Bacteria</taxon>
        <taxon>Pseudomonadati</taxon>
        <taxon>Pseudomonadota</taxon>
        <taxon>Gammaproteobacteria</taxon>
        <taxon>Chromatiales</taxon>
        <taxon>Wenzhouxiangellaceae</taxon>
        <taxon>Wenzhouxiangella</taxon>
    </lineage>
</organism>
<evidence type="ECO:0000313" key="5">
    <source>
        <dbReference type="EMBL" id="RFF29641.1"/>
    </source>
</evidence>
<dbReference type="InterPro" id="IPR016898">
    <property type="entry name" value="Polyphosphate_phosphotransfera"/>
</dbReference>
<name>A0A3E1K6P0_9GAMM</name>
<dbReference type="InterPro" id="IPR027417">
    <property type="entry name" value="P-loop_NTPase"/>
</dbReference>
<dbReference type="AlphaFoldDB" id="A0A3E1K6P0"/>
<evidence type="ECO:0000256" key="1">
    <source>
        <dbReference type="ARBA" id="ARBA00009924"/>
    </source>
</evidence>
<keyword evidence="3" id="KW-0418">Kinase</keyword>
<dbReference type="Pfam" id="PF03976">
    <property type="entry name" value="PPK2"/>
    <property type="match status" value="1"/>
</dbReference>
<dbReference type="InterPro" id="IPR022488">
    <property type="entry name" value="PPK2-related"/>
</dbReference>
<evidence type="ECO:0000259" key="4">
    <source>
        <dbReference type="Pfam" id="PF03976"/>
    </source>
</evidence>
<keyword evidence="2" id="KW-0808">Transferase</keyword>
<evidence type="ECO:0000256" key="2">
    <source>
        <dbReference type="ARBA" id="ARBA00022679"/>
    </source>
</evidence>
<protein>
    <recommendedName>
        <fullName evidence="4">Polyphosphate kinase-2-related domain-containing protein</fullName>
    </recommendedName>
</protein>
<comment type="similarity">
    <text evidence="1">Belongs to the polyphosphate kinase 2 (PPK2) family. Class I subfamily.</text>
</comment>
<gene>
    <name evidence="5" type="ORF">DZC52_11120</name>
</gene>
<comment type="caution">
    <text evidence="5">The sequence shown here is derived from an EMBL/GenBank/DDBJ whole genome shotgun (WGS) entry which is preliminary data.</text>
</comment>
<proteinExistence type="inferred from homology"/>
<feature type="domain" description="Polyphosphate kinase-2-related" evidence="4">
    <location>
        <begin position="13"/>
        <end position="234"/>
    </location>
</feature>
<dbReference type="GO" id="GO:0008976">
    <property type="term" value="F:polyphosphate kinase activity"/>
    <property type="evidence" value="ECO:0007669"/>
    <property type="project" value="InterPro"/>
</dbReference>
<dbReference type="PANTHER" id="PTHR34383">
    <property type="entry name" value="POLYPHOSPHATE:AMP PHOSPHOTRANSFERASE-RELATED"/>
    <property type="match status" value="1"/>
</dbReference>
<dbReference type="EMBL" id="QUZK01000042">
    <property type="protein sequence ID" value="RFF29641.1"/>
    <property type="molecule type" value="Genomic_DNA"/>
</dbReference>